<accession>A0A4Z0AGK4</accession>
<evidence type="ECO:0000313" key="4">
    <source>
        <dbReference type="Proteomes" id="UP000297734"/>
    </source>
</evidence>
<keyword evidence="2" id="KW-0812">Transmembrane</keyword>
<keyword evidence="2" id="KW-1133">Transmembrane helix</keyword>
<feature type="region of interest" description="Disordered" evidence="1">
    <location>
        <begin position="278"/>
        <end position="303"/>
    </location>
</feature>
<dbReference type="AlphaFoldDB" id="A0A4Z0AGK4"/>
<name>A0A4Z0AGK4_9PSED</name>
<keyword evidence="2" id="KW-0472">Membrane</keyword>
<feature type="non-terminal residue" evidence="3">
    <location>
        <position position="1"/>
    </location>
</feature>
<comment type="caution">
    <text evidence="3">The sequence shown here is derived from an EMBL/GenBank/DDBJ whole genome shotgun (WGS) entry which is preliminary data.</text>
</comment>
<feature type="transmembrane region" description="Helical" evidence="2">
    <location>
        <begin position="145"/>
        <end position="169"/>
    </location>
</feature>
<proteinExistence type="predicted"/>
<evidence type="ECO:0000256" key="2">
    <source>
        <dbReference type="SAM" id="Phobius"/>
    </source>
</evidence>
<dbReference type="EMBL" id="QUZT01000098">
    <property type="protein sequence ID" value="TFY85517.1"/>
    <property type="molecule type" value="Genomic_DNA"/>
</dbReference>
<reference evidence="3 4" key="1">
    <citation type="journal article" date="2019" name="Syst. Appl. Microbiol.">
        <title>New species of pathogenic Pseudomonas isolated from citrus in Tunisia: Proposal of Pseudomonas kairouanensis sp. nov. and Pseudomonas nabeulensis sp. nov.</title>
        <authorList>
            <person name="Oueslati M."/>
            <person name="Mulet M."/>
            <person name="Gomila M."/>
            <person name="Berge O."/>
            <person name="Hajlaoui M.R."/>
            <person name="Lalucat J."/>
            <person name="Sadfi-Zouaoui N."/>
            <person name="Garcia-Valdes E."/>
        </authorList>
    </citation>
    <scope>NUCLEOTIDE SEQUENCE [LARGE SCALE GENOMIC DNA]</scope>
    <source>
        <strain evidence="3 4">E10B</strain>
    </source>
</reference>
<dbReference type="Proteomes" id="UP000297734">
    <property type="component" value="Unassembled WGS sequence"/>
</dbReference>
<organism evidence="3 4">
    <name type="scientific">Pseudomonas nabeulensis</name>
    <dbReference type="NCBI Taxonomy" id="2293833"/>
    <lineage>
        <taxon>Bacteria</taxon>
        <taxon>Pseudomonadati</taxon>
        <taxon>Pseudomonadota</taxon>
        <taxon>Gammaproteobacteria</taxon>
        <taxon>Pseudomonadales</taxon>
        <taxon>Pseudomonadaceae</taxon>
        <taxon>Pseudomonas</taxon>
    </lineage>
</organism>
<feature type="compositionally biased region" description="Basic and acidic residues" evidence="1">
    <location>
        <begin position="278"/>
        <end position="295"/>
    </location>
</feature>
<keyword evidence="4" id="KW-1185">Reference proteome</keyword>
<protein>
    <submittedName>
        <fullName evidence="3">Uncharacterized protein</fullName>
    </submittedName>
</protein>
<gene>
    <name evidence="3" type="ORF">DYL61_29375</name>
</gene>
<feature type="transmembrane region" description="Helical" evidence="2">
    <location>
        <begin position="181"/>
        <end position="203"/>
    </location>
</feature>
<evidence type="ECO:0000313" key="3">
    <source>
        <dbReference type="EMBL" id="TFY85517.1"/>
    </source>
</evidence>
<sequence length="303" mass="32023">LGTRLYDKAMGTGANKMLGLDRSVPKIWAAPGAVDPTLQVSGLPKEADDIVDRFATRIENAANEPNRKWTGTLAGLSENDAIKVGQGIQSGIDGRGGVASATKAARIAGSVIKIVAVTGDIIGGGVSIASGALTLKDGIRSNDKMMIAGGSLSIASGSFGLLGAAGTFASAAGFASRITPFFGPIGFLVGGVLGFAGTIVSIIKSPKLHKLSLKNWEQIKQFQQDGFVRPGAEHKYIWLQTYLSDWGQRDAPKDQSIFDFRREEAAVSATRKDNKGLTHLDYKEDGKNHATKERLFVPGPQVR</sequence>
<evidence type="ECO:0000256" key="1">
    <source>
        <dbReference type="SAM" id="MobiDB-lite"/>
    </source>
</evidence>